<name>A0A0L7RAJ9_9HYME</name>
<protein>
    <submittedName>
        <fullName evidence="3">Uncharacterized protein</fullName>
    </submittedName>
</protein>
<keyword evidence="2" id="KW-0732">Signal</keyword>
<feature type="region of interest" description="Disordered" evidence="1">
    <location>
        <begin position="416"/>
        <end position="450"/>
    </location>
</feature>
<dbReference type="OrthoDB" id="7700860at2759"/>
<keyword evidence="4" id="KW-1185">Reference proteome</keyword>
<dbReference type="EMBL" id="KQ414618">
    <property type="protein sequence ID" value="KOC67860.1"/>
    <property type="molecule type" value="Genomic_DNA"/>
</dbReference>
<feature type="signal peptide" evidence="2">
    <location>
        <begin position="1"/>
        <end position="19"/>
    </location>
</feature>
<reference evidence="3 4" key="1">
    <citation type="submission" date="2015-07" db="EMBL/GenBank/DDBJ databases">
        <title>The genome of Habropoda laboriosa.</title>
        <authorList>
            <person name="Pan H."/>
            <person name="Kapheim K."/>
        </authorList>
    </citation>
    <scope>NUCLEOTIDE SEQUENCE [LARGE SCALE GENOMIC DNA]</scope>
    <source>
        <strain evidence="3">0110345459</strain>
    </source>
</reference>
<feature type="region of interest" description="Disordered" evidence="1">
    <location>
        <begin position="280"/>
        <end position="300"/>
    </location>
</feature>
<proteinExistence type="predicted"/>
<feature type="compositionally biased region" description="Basic and acidic residues" evidence="1">
    <location>
        <begin position="45"/>
        <end position="58"/>
    </location>
</feature>
<sequence length="667" mass="71673">MKVLLTCLLVASLLLSVRADTEKTDEKPEITKLELVDLGEGESDVDAKDSEVQRKRDSGYSYKRPSSFAPASRARFQVGQSGHRGRIVNRHPAQINRPVTKYGPPGYQNSSPTRPASHGQQHRDKLQFHGHFGQQYPANFDGRPGGLLEQEVPSPIRQVDFVQPNPISTQNNEPFATHSANYLPPQNQKLPGYTAPNNFSPAQAVQEVPPQVNNNEGQSANFQSQNILQSQGQISDAALFLTQNAQAIQQLYGAPLNEQDFAPNNDQLFLGQNDQVQRPSGQFENFESSSQSPQGFLGSLPSYASGTLTAQETLEQIQSLEKDRLIVQLQRALATQTQAQNADVAGRYAQNQPSFVQSQDLLASLGQRMKIHGLNTQPSTVNFGSGNTAFNQSPFLPGTTISPGFPFNYGVSTTVQPPTTSTTGTTTTAGTTTTSTTTTVQPPQAAKGDGTNQFASTLPTTTLSPSNTPGVPVYGGFVPTLIAGTTFLSNVPNYGTTFFAPGPIAPVQPSGSSPTHFGLPIPTNAQGQKPSVSVTTPSSIPSTTLSVAGRPTAPSSPPIHTLPLHPVATPLHPVVTPLHPVTPLQSVLPATPTHVHSVQATSTSTHPAYGLQTPVINPSLLYKPIKPVYPFYYYPNVAYQLHKPALPTYPWSYAPAYAQAKPTQIWK</sequence>
<organism evidence="3 4">
    <name type="scientific">Habropoda laboriosa</name>
    <dbReference type="NCBI Taxonomy" id="597456"/>
    <lineage>
        <taxon>Eukaryota</taxon>
        <taxon>Metazoa</taxon>
        <taxon>Ecdysozoa</taxon>
        <taxon>Arthropoda</taxon>
        <taxon>Hexapoda</taxon>
        <taxon>Insecta</taxon>
        <taxon>Pterygota</taxon>
        <taxon>Neoptera</taxon>
        <taxon>Endopterygota</taxon>
        <taxon>Hymenoptera</taxon>
        <taxon>Apocrita</taxon>
        <taxon>Aculeata</taxon>
        <taxon>Apoidea</taxon>
        <taxon>Anthophila</taxon>
        <taxon>Apidae</taxon>
        <taxon>Habropoda</taxon>
    </lineage>
</organism>
<evidence type="ECO:0000313" key="4">
    <source>
        <dbReference type="Proteomes" id="UP000053825"/>
    </source>
</evidence>
<feature type="compositionally biased region" description="Polar residues" evidence="1">
    <location>
        <begin position="280"/>
        <end position="294"/>
    </location>
</feature>
<dbReference type="STRING" id="597456.A0A0L7RAJ9"/>
<dbReference type="Proteomes" id="UP000053825">
    <property type="component" value="Unassembled WGS sequence"/>
</dbReference>
<accession>A0A0L7RAJ9</accession>
<feature type="region of interest" description="Disordered" evidence="1">
    <location>
        <begin position="37"/>
        <end position="71"/>
    </location>
</feature>
<evidence type="ECO:0000256" key="1">
    <source>
        <dbReference type="SAM" id="MobiDB-lite"/>
    </source>
</evidence>
<evidence type="ECO:0000313" key="3">
    <source>
        <dbReference type="EMBL" id="KOC67860.1"/>
    </source>
</evidence>
<gene>
    <name evidence="3" type="ORF">WH47_12190</name>
</gene>
<evidence type="ECO:0000256" key="2">
    <source>
        <dbReference type="SAM" id="SignalP"/>
    </source>
</evidence>
<dbReference type="AlphaFoldDB" id="A0A0L7RAJ9"/>
<feature type="region of interest" description="Disordered" evidence="1">
    <location>
        <begin position="96"/>
        <end position="120"/>
    </location>
</feature>
<feature type="compositionally biased region" description="Low complexity" evidence="1">
    <location>
        <begin position="416"/>
        <end position="446"/>
    </location>
</feature>
<feature type="chain" id="PRO_5005575193" evidence="2">
    <location>
        <begin position="20"/>
        <end position="667"/>
    </location>
</feature>